<feature type="transmembrane region" description="Helical" evidence="12">
    <location>
        <begin position="618"/>
        <end position="638"/>
    </location>
</feature>
<dbReference type="Proteomes" id="UP001195483">
    <property type="component" value="Unassembled WGS sequence"/>
</dbReference>
<feature type="binding site" evidence="8">
    <location>
        <position position="408"/>
    </location>
    <ligand>
        <name>Na(+)</name>
        <dbReference type="ChEBI" id="CHEBI:29101"/>
        <label>1</label>
    </ligand>
</feature>
<dbReference type="PROSITE" id="PS00610">
    <property type="entry name" value="NA_NEUROTRAN_SYMP_1"/>
    <property type="match status" value="1"/>
</dbReference>
<evidence type="ECO:0000313" key="14">
    <source>
        <dbReference type="EMBL" id="KAK3594648.1"/>
    </source>
</evidence>
<evidence type="ECO:0000256" key="10">
    <source>
        <dbReference type="RuleBase" id="RU003732"/>
    </source>
</evidence>
<dbReference type="PRINTS" id="PR00176">
    <property type="entry name" value="NANEUSMPORT"/>
</dbReference>
<keyword evidence="8" id="KW-0479">Metal-binding</keyword>
<evidence type="ECO:0000256" key="7">
    <source>
        <dbReference type="ARBA" id="ARBA00023180"/>
    </source>
</evidence>
<evidence type="ECO:0000256" key="9">
    <source>
        <dbReference type="PIRSR" id="PIRSR600175-2"/>
    </source>
</evidence>
<evidence type="ECO:0000256" key="12">
    <source>
        <dbReference type="SAM" id="Phobius"/>
    </source>
</evidence>
<name>A0AAE0SMV7_9BIVA</name>
<feature type="region of interest" description="Disordered" evidence="11">
    <location>
        <begin position="1171"/>
        <end position="1286"/>
    </location>
</feature>
<keyword evidence="10" id="KW-0769">Symport</keyword>
<feature type="compositionally biased region" description="Polar residues" evidence="11">
    <location>
        <begin position="1187"/>
        <end position="1208"/>
    </location>
</feature>
<proteinExistence type="inferred from homology"/>
<evidence type="ECO:0000256" key="8">
    <source>
        <dbReference type="PIRSR" id="PIRSR600175-1"/>
    </source>
</evidence>
<feature type="binding site" evidence="8">
    <location>
        <position position="401"/>
    </location>
    <ligand>
        <name>Na(+)</name>
        <dbReference type="ChEBI" id="CHEBI:29101"/>
        <label>1</label>
    </ligand>
</feature>
<feature type="compositionally biased region" description="Polar residues" evidence="11">
    <location>
        <begin position="1267"/>
        <end position="1279"/>
    </location>
</feature>
<dbReference type="GO" id="GO:0015179">
    <property type="term" value="F:L-amino acid transmembrane transporter activity"/>
    <property type="evidence" value="ECO:0007669"/>
    <property type="project" value="TreeGrafter"/>
</dbReference>
<dbReference type="GO" id="GO:0089718">
    <property type="term" value="P:amino acid import across plasma membrane"/>
    <property type="evidence" value="ECO:0007669"/>
    <property type="project" value="TreeGrafter"/>
</dbReference>
<feature type="chain" id="PRO_5042191272" description="Transporter" evidence="13">
    <location>
        <begin position="17"/>
        <end position="1309"/>
    </location>
</feature>
<feature type="transmembrane region" description="Helical" evidence="12">
    <location>
        <begin position="645"/>
        <end position="665"/>
    </location>
</feature>
<dbReference type="GO" id="GO:0046872">
    <property type="term" value="F:metal ion binding"/>
    <property type="evidence" value="ECO:0007669"/>
    <property type="project" value="UniProtKB-KW"/>
</dbReference>
<feature type="binding site" evidence="8">
    <location>
        <position position="404"/>
    </location>
    <ligand>
        <name>Na(+)</name>
        <dbReference type="ChEBI" id="CHEBI:29101"/>
        <label>1</label>
    </ligand>
</feature>
<dbReference type="PANTHER" id="PTHR11616">
    <property type="entry name" value="SODIUM/CHLORIDE DEPENDENT TRANSPORTER"/>
    <property type="match status" value="1"/>
</dbReference>
<keyword evidence="3 10" id="KW-0813">Transport</keyword>
<feature type="transmembrane region" description="Helical" evidence="12">
    <location>
        <begin position="148"/>
        <end position="167"/>
    </location>
</feature>
<protein>
    <recommendedName>
        <fullName evidence="10">Transporter</fullName>
    </recommendedName>
</protein>
<feature type="transmembrane region" description="Helical" evidence="12">
    <location>
        <begin position="179"/>
        <end position="203"/>
    </location>
</feature>
<organism evidence="14 15">
    <name type="scientific">Potamilus streckersoni</name>
    <dbReference type="NCBI Taxonomy" id="2493646"/>
    <lineage>
        <taxon>Eukaryota</taxon>
        <taxon>Metazoa</taxon>
        <taxon>Spiralia</taxon>
        <taxon>Lophotrochozoa</taxon>
        <taxon>Mollusca</taxon>
        <taxon>Bivalvia</taxon>
        <taxon>Autobranchia</taxon>
        <taxon>Heteroconchia</taxon>
        <taxon>Palaeoheterodonta</taxon>
        <taxon>Unionida</taxon>
        <taxon>Unionoidea</taxon>
        <taxon>Unionidae</taxon>
        <taxon>Ambleminae</taxon>
        <taxon>Lampsilini</taxon>
        <taxon>Potamilus</taxon>
    </lineage>
</organism>
<evidence type="ECO:0000256" key="6">
    <source>
        <dbReference type="ARBA" id="ARBA00023136"/>
    </source>
</evidence>
<reference evidence="14" key="1">
    <citation type="journal article" date="2021" name="Genome Biol. Evol.">
        <title>A High-Quality Reference Genome for a Parasitic Bivalve with Doubly Uniparental Inheritance (Bivalvia: Unionida).</title>
        <authorList>
            <person name="Smith C.H."/>
        </authorList>
    </citation>
    <scope>NUCLEOTIDE SEQUENCE</scope>
    <source>
        <strain evidence="14">CHS0354</strain>
    </source>
</reference>
<feature type="binding site" evidence="8">
    <location>
        <position position="800"/>
    </location>
    <ligand>
        <name>Na(+)</name>
        <dbReference type="ChEBI" id="CHEBI:29101"/>
        <label>1</label>
    </ligand>
</feature>
<evidence type="ECO:0000256" key="11">
    <source>
        <dbReference type="SAM" id="MobiDB-lite"/>
    </source>
</evidence>
<keyword evidence="7" id="KW-0325">Glycoprotein</keyword>
<feature type="transmembrane region" description="Helical" evidence="12">
    <location>
        <begin position="785"/>
        <end position="813"/>
    </location>
</feature>
<reference evidence="14" key="3">
    <citation type="submission" date="2023-05" db="EMBL/GenBank/DDBJ databases">
        <authorList>
            <person name="Smith C.H."/>
        </authorList>
    </citation>
    <scope>NUCLEOTIDE SEQUENCE</scope>
    <source>
        <strain evidence="14">CHS0354</strain>
        <tissue evidence="14">Mantle</tissue>
    </source>
</reference>
<feature type="transmembrane region" description="Helical" evidence="12">
    <location>
        <begin position="724"/>
        <end position="748"/>
    </location>
</feature>
<feature type="transmembrane region" description="Helical" evidence="12">
    <location>
        <begin position="422"/>
        <end position="442"/>
    </location>
</feature>
<feature type="transmembrane region" description="Helical" evidence="12">
    <location>
        <begin position="104"/>
        <end position="128"/>
    </location>
</feature>
<sequence length="1309" mass="147727">MTSLIFRIFSVALVQALYSASFIDQSYEPHANICKYVKDFRNLLLICFANMLGLMVSGFSMYAVLGVYANITQTSVQSLKFTEYELGYAIFPYIISKISPFPGFSVLFFMVLILLGIDSELVLVQNIVASMVDILKDRGIKVTKQRRIVGLLSVCIMMFTIGIVFTTEGGLYVTEFLNSYVGGVSVLVILLLECLVLMYLYGATKFTNNIADMTGNHDSPWWKWSWRFITPAILLCLIVISSMSTRRLTYREYNYPEWTEVLGWILTGLPLTLIPIEMLFAIHEETGPYIMRMKNLLRTPRFWGSGVSFSHEHSTVPEYVICQPDNHRPAHGLAMLTANLYIPDIAHLAAMEKQQEIAEMAGGYMSDLMTVSSTDSEDENEENGDRGNWRRKVEFILSCLGYVVGLGNIWRFPFLVYRNGGGAFFVAYLVMLMFCGIPLVYMEMAFGQFGSLGPVTIWKAVPLFKGIGYCMVISTAMVSYYYNMINSWALHFLFSSFYATLPWSACDNQWNTDRCQVNKYHISNCSWINTTYIHQPDFLNHSCYKVLEGCTNPGDNTLMSELTNVSKCINALIEMFGEDSYIKETLPTLRSPSEEYFYMYVLKRSESVTALGPVDWQLAVYFLLSWGIVFVCLVRGIYSAGKVSYFVVIVPFVILIILLIFAMMVDGHLEGIKFFVTPDWNRLWSPGMWSDAVSQVFFSLSAMKGGLTTLASYNKFHNNICRDAILICLIDTLMSTLAGFTVFATIGILAHELNTKVENVIESATALVFIVIPAAITHFNPPQLWSGLFFIMILLMGMSSQLMMVETVVTAIIDERVEILRKWRILILLCVCCIFYLLGLPQATQAGIYILQLVDEYAATIPPIVNGIVMCLVLAWIYKVRHFCSDIQHMSGFPVSSWWKVVWSFITPIIIILLLVLRAVGFKSLSTMEPKHFPHWIDTLGIFLCLLPLSPIPICAVIKIYQKDGTFLQRVKKACESEPSWGPAHVKHWKNVEYYPAVNTHTLAVDIEHSPLHTVTDRIDFSTSRVDIPHLSQTNLLPKTLQMSPKKPQSIRQKAILNYAYSNPQCSHSTASIDKLHHRAGENRPHSDHNVLIVTKKNHKVEMRDVATQTGFSSIGRITRAPALKSTSSAGASPLSPENDMVTGLEERKSSSARELRTIGAEDSVLLHPFTCDSASSDREPLRSFSKDITTSETGYSRSSIKTRSRLPSTEVRWLDSTVEKQRSPRSKVKRSCSSSGDRRARSSPRENRTRVKFLRSSSTEEKSRTDGNQVQRSMSAEETNTDTETKLHVTDLNSFLSPAVLNVEVTQF</sequence>
<feature type="disulfide bond" evidence="9">
    <location>
        <begin position="506"/>
        <end position="515"/>
    </location>
</feature>
<feature type="transmembrane region" description="Helical" evidence="12">
    <location>
        <begin position="463"/>
        <end position="482"/>
    </location>
</feature>
<feature type="transmembrane region" description="Helical" evidence="12">
    <location>
        <begin position="857"/>
        <end position="878"/>
    </location>
</feature>
<evidence type="ECO:0000256" key="5">
    <source>
        <dbReference type="ARBA" id="ARBA00022989"/>
    </source>
</evidence>
<feature type="transmembrane region" description="Helical" evidence="12">
    <location>
        <begin position="43"/>
        <end position="69"/>
    </location>
</feature>
<comment type="subcellular location">
    <subcellularLocation>
        <location evidence="1">Membrane</location>
        <topology evidence="1">Multi-pass membrane protein</topology>
    </subcellularLocation>
</comment>
<dbReference type="GO" id="GO:0005886">
    <property type="term" value="C:plasma membrane"/>
    <property type="evidence" value="ECO:0007669"/>
    <property type="project" value="TreeGrafter"/>
</dbReference>
<feature type="compositionally biased region" description="Basic and acidic residues" evidence="11">
    <location>
        <begin position="1237"/>
        <end position="1250"/>
    </location>
</feature>
<evidence type="ECO:0000256" key="13">
    <source>
        <dbReference type="SAM" id="SignalP"/>
    </source>
</evidence>
<dbReference type="PROSITE" id="PS50267">
    <property type="entry name" value="NA_NEUROTRAN_SYMP_3"/>
    <property type="match status" value="2"/>
</dbReference>
<evidence type="ECO:0000256" key="2">
    <source>
        <dbReference type="ARBA" id="ARBA00006459"/>
    </source>
</evidence>
<keyword evidence="8" id="KW-0915">Sodium</keyword>
<feature type="binding site" evidence="8">
    <location>
        <position position="699"/>
    </location>
    <ligand>
        <name>Na(+)</name>
        <dbReference type="ChEBI" id="CHEBI:29101"/>
        <label>1</label>
    </ligand>
</feature>
<evidence type="ECO:0000256" key="1">
    <source>
        <dbReference type="ARBA" id="ARBA00004141"/>
    </source>
</evidence>
<dbReference type="SUPFAM" id="SSF161070">
    <property type="entry name" value="SNF-like"/>
    <property type="match status" value="2"/>
</dbReference>
<feature type="transmembrane region" description="Helical" evidence="12">
    <location>
        <begin position="224"/>
        <end position="241"/>
    </location>
</feature>
<dbReference type="InterPro" id="IPR000175">
    <property type="entry name" value="Na/ntran_symport"/>
</dbReference>
<comment type="caution">
    <text evidence="14">The sequence shown here is derived from an EMBL/GenBank/DDBJ whole genome shotgun (WGS) entry which is preliminary data.</text>
</comment>
<feature type="transmembrane region" description="Helical" evidence="12">
    <location>
        <begin position="261"/>
        <end position="282"/>
    </location>
</feature>
<feature type="transmembrane region" description="Helical" evidence="12">
    <location>
        <begin position="825"/>
        <end position="851"/>
    </location>
</feature>
<dbReference type="InterPro" id="IPR037272">
    <property type="entry name" value="SNS_sf"/>
</dbReference>
<evidence type="ECO:0000256" key="4">
    <source>
        <dbReference type="ARBA" id="ARBA00022692"/>
    </source>
</evidence>
<feature type="transmembrane region" description="Helical" evidence="12">
    <location>
        <begin position="898"/>
        <end position="920"/>
    </location>
</feature>
<dbReference type="EMBL" id="JAEAOA010000282">
    <property type="protein sequence ID" value="KAK3594648.1"/>
    <property type="molecule type" value="Genomic_DNA"/>
</dbReference>
<feature type="signal peptide" evidence="13">
    <location>
        <begin position="1"/>
        <end position="16"/>
    </location>
</feature>
<feature type="compositionally biased region" description="Basic and acidic residues" evidence="11">
    <location>
        <begin position="1176"/>
        <end position="1186"/>
    </location>
</feature>
<dbReference type="GO" id="GO:0005283">
    <property type="term" value="F:amino acid:sodium symporter activity"/>
    <property type="evidence" value="ECO:0007669"/>
    <property type="project" value="TreeGrafter"/>
</dbReference>
<gene>
    <name evidence="14" type="ORF">CHS0354_003571</name>
</gene>
<feature type="transmembrane region" description="Helical" evidence="12">
    <location>
        <begin position="940"/>
        <end position="961"/>
    </location>
</feature>
<keyword evidence="5 12" id="KW-1133">Transmembrane helix</keyword>
<dbReference type="PANTHER" id="PTHR11616:SF321">
    <property type="entry name" value="SODIUM-DEPENDENT NUTRIENT AMINO ACID TRANSPORTER 1-RELATED"/>
    <property type="match status" value="1"/>
</dbReference>
<feature type="transmembrane region" description="Helical" evidence="12">
    <location>
        <begin position="395"/>
        <end position="416"/>
    </location>
</feature>
<evidence type="ECO:0000256" key="3">
    <source>
        <dbReference type="ARBA" id="ARBA00022448"/>
    </source>
</evidence>
<comment type="similarity">
    <text evidence="2 10">Belongs to the sodium:neurotransmitter symporter (SNF) (TC 2.A.22) family.</text>
</comment>
<keyword evidence="9" id="KW-1015">Disulfide bond</keyword>
<keyword evidence="4 10" id="KW-0812">Transmembrane</keyword>
<dbReference type="Pfam" id="PF00209">
    <property type="entry name" value="SNF"/>
    <property type="match status" value="3"/>
</dbReference>
<keyword evidence="6 12" id="KW-0472">Membrane</keyword>
<keyword evidence="13" id="KW-0732">Signal</keyword>
<accession>A0AAE0SMV7</accession>
<keyword evidence="15" id="KW-1185">Reference proteome</keyword>
<evidence type="ECO:0000313" key="15">
    <source>
        <dbReference type="Proteomes" id="UP001195483"/>
    </source>
</evidence>
<reference evidence="14" key="2">
    <citation type="journal article" date="2021" name="Genome Biol. Evol.">
        <title>Developing a high-quality reference genome for a parasitic bivalve with doubly uniparental inheritance (Bivalvia: Unionida).</title>
        <authorList>
            <person name="Smith C.H."/>
        </authorList>
    </citation>
    <scope>NUCLEOTIDE SEQUENCE</scope>
    <source>
        <strain evidence="14">CHS0354</strain>
        <tissue evidence="14">Mantle</tissue>
    </source>
</reference>